<gene>
    <name evidence="6" type="ORF">LA76x_2614</name>
</gene>
<feature type="domain" description="HTH lysR-type" evidence="5">
    <location>
        <begin position="1"/>
        <end position="60"/>
    </location>
</feature>
<evidence type="ECO:0000259" key="5">
    <source>
        <dbReference type="PROSITE" id="PS50931"/>
    </source>
</evidence>
<dbReference type="PATRIC" id="fig|84531.8.peg.2625"/>
<dbReference type="CDD" id="cd08474">
    <property type="entry name" value="PBP2_CrgA_like_5"/>
    <property type="match status" value="1"/>
</dbReference>
<dbReference type="SUPFAM" id="SSF46785">
    <property type="entry name" value="Winged helix' DNA-binding domain"/>
    <property type="match status" value="1"/>
</dbReference>
<dbReference type="PRINTS" id="PR00039">
    <property type="entry name" value="HTHLYSR"/>
</dbReference>
<dbReference type="eggNOG" id="COG0583">
    <property type="taxonomic scope" value="Bacteria"/>
</dbReference>
<dbReference type="GO" id="GO:0043565">
    <property type="term" value="F:sequence-specific DNA binding"/>
    <property type="evidence" value="ECO:0007669"/>
    <property type="project" value="TreeGrafter"/>
</dbReference>
<dbReference type="GO" id="GO:0006351">
    <property type="term" value="P:DNA-templated transcription"/>
    <property type="evidence" value="ECO:0007669"/>
    <property type="project" value="TreeGrafter"/>
</dbReference>
<dbReference type="FunFam" id="1.10.10.10:FF:000001">
    <property type="entry name" value="LysR family transcriptional regulator"/>
    <property type="match status" value="1"/>
</dbReference>
<dbReference type="Gene3D" id="3.40.190.290">
    <property type="match status" value="1"/>
</dbReference>
<sequence length="293" mass="31369">MKSELNDLAAFAVVATERSFTRAAARLGVTQSALSHTIRGLERRLELQLLARTTKSVAPTSAGAALLKTLSPALEQIDRALNEVRTARGRPTGRLRLAVSKSAAVSVLLAKLPAFAAAYPEVVLDVSTCTGPVDLVAGGFDAGIQLEEFIQKDMIAVRVTQELRLAAVASPGYFATRSRPLKPRDLSAHHCIGLRLPGGPYRWEFEKGGTPVTATVTGPLVVDDTSLAIHGALAGVGIALAYEDQVAGYIDEGKLIRVLEDWSPSFPGFFIYYPDRRHQSAALSALIRALRLS</sequence>
<evidence type="ECO:0000313" key="6">
    <source>
        <dbReference type="EMBL" id="ALN80744.1"/>
    </source>
</evidence>
<comment type="similarity">
    <text evidence="1">Belongs to the LysR transcriptional regulatory family.</text>
</comment>
<protein>
    <submittedName>
        <fullName evidence="6">Bacterial regulatory helix-turn-helix, lysR family protein</fullName>
    </submittedName>
</protein>
<reference evidence="6 7" key="1">
    <citation type="journal article" date="2015" name="BMC Genomics">
        <title>Comparative genomics and metabolic profiling of the genus Lysobacter.</title>
        <authorList>
            <person name="de Bruijn I."/>
            <person name="Cheng X."/>
            <person name="de Jager V."/>
            <person name="Exposito R.G."/>
            <person name="Watrous J."/>
            <person name="Patel N."/>
            <person name="Postma J."/>
            <person name="Dorrestein P.C."/>
            <person name="Kobayashi D."/>
            <person name="Raaijmakers J.M."/>
        </authorList>
    </citation>
    <scope>NUCLEOTIDE SEQUENCE [LARGE SCALE GENOMIC DNA]</scope>
    <source>
        <strain evidence="6 7">76</strain>
    </source>
</reference>
<dbReference type="PROSITE" id="PS50931">
    <property type="entry name" value="HTH_LYSR"/>
    <property type="match status" value="1"/>
</dbReference>
<organism evidence="6 7">
    <name type="scientific">Lysobacter antibioticus</name>
    <dbReference type="NCBI Taxonomy" id="84531"/>
    <lineage>
        <taxon>Bacteria</taxon>
        <taxon>Pseudomonadati</taxon>
        <taxon>Pseudomonadota</taxon>
        <taxon>Gammaproteobacteria</taxon>
        <taxon>Lysobacterales</taxon>
        <taxon>Lysobacteraceae</taxon>
        <taxon>Lysobacter</taxon>
    </lineage>
</organism>
<dbReference type="InterPro" id="IPR058163">
    <property type="entry name" value="LysR-type_TF_proteobact-type"/>
</dbReference>
<dbReference type="RefSeq" id="WP_057917965.1">
    <property type="nucleotide sequence ID" value="NZ_CP011129.1"/>
</dbReference>
<dbReference type="InterPro" id="IPR036388">
    <property type="entry name" value="WH-like_DNA-bd_sf"/>
</dbReference>
<dbReference type="PANTHER" id="PTHR30537">
    <property type="entry name" value="HTH-TYPE TRANSCRIPTIONAL REGULATOR"/>
    <property type="match status" value="1"/>
</dbReference>
<evidence type="ECO:0000256" key="3">
    <source>
        <dbReference type="ARBA" id="ARBA00023125"/>
    </source>
</evidence>
<proteinExistence type="inferred from homology"/>
<keyword evidence="4" id="KW-0804">Transcription</keyword>
<dbReference type="InterPro" id="IPR036390">
    <property type="entry name" value="WH_DNA-bd_sf"/>
</dbReference>
<dbReference type="Gene3D" id="1.10.10.10">
    <property type="entry name" value="Winged helix-like DNA-binding domain superfamily/Winged helix DNA-binding domain"/>
    <property type="match status" value="1"/>
</dbReference>
<keyword evidence="2" id="KW-0805">Transcription regulation</keyword>
<dbReference type="PANTHER" id="PTHR30537:SF1">
    <property type="entry name" value="HTH-TYPE TRANSCRIPTIONAL REGULATOR PGRR"/>
    <property type="match status" value="1"/>
</dbReference>
<name>A0A0S2FB08_LYSAN</name>
<dbReference type="InterPro" id="IPR005119">
    <property type="entry name" value="LysR_subst-bd"/>
</dbReference>
<dbReference type="Pfam" id="PF00126">
    <property type="entry name" value="HTH_1"/>
    <property type="match status" value="1"/>
</dbReference>
<keyword evidence="3" id="KW-0238">DNA-binding</keyword>
<dbReference type="InterPro" id="IPR000847">
    <property type="entry name" value="LysR_HTH_N"/>
</dbReference>
<dbReference type="KEGG" id="lab:LA76x_2614"/>
<evidence type="ECO:0000256" key="1">
    <source>
        <dbReference type="ARBA" id="ARBA00009437"/>
    </source>
</evidence>
<dbReference type="Proteomes" id="UP000060787">
    <property type="component" value="Chromosome"/>
</dbReference>
<dbReference type="EMBL" id="CP011129">
    <property type="protein sequence ID" value="ALN80744.1"/>
    <property type="molecule type" value="Genomic_DNA"/>
</dbReference>
<dbReference type="Pfam" id="PF03466">
    <property type="entry name" value="LysR_substrate"/>
    <property type="match status" value="1"/>
</dbReference>
<dbReference type="SUPFAM" id="SSF53850">
    <property type="entry name" value="Periplasmic binding protein-like II"/>
    <property type="match status" value="1"/>
</dbReference>
<evidence type="ECO:0000256" key="2">
    <source>
        <dbReference type="ARBA" id="ARBA00023015"/>
    </source>
</evidence>
<accession>A0A0S2FB08</accession>
<dbReference type="GO" id="GO:0003700">
    <property type="term" value="F:DNA-binding transcription factor activity"/>
    <property type="evidence" value="ECO:0007669"/>
    <property type="project" value="InterPro"/>
</dbReference>
<dbReference type="AlphaFoldDB" id="A0A0S2FB08"/>
<dbReference type="STRING" id="84531.LA76x_2614"/>
<evidence type="ECO:0000256" key="4">
    <source>
        <dbReference type="ARBA" id="ARBA00023163"/>
    </source>
</evidence>
<keyword evidence="7" id="KW-1185">Reference proteome</keyword>
<evidence type="ECO:0000313" key="7">
    <source>
        <dbReference type="Proteomes" id="UP000060787"/>
    </source>
</evidence>